<proteinExistence type="predicted"/>
<comment type="caution">
    <text evidence="2">The sequence shown here is derived from an EMBL/GenBank/DDBJ whole genome shotgun (WGS) entry which is preliminary data.</text>
</comment>
<protein>
    <submittedName>
        <fullName evidence="2">Uncharacterized protein</fullName>
    </submittedName>
</protein>
<dbReference type="EMBL" id="BARW01023508">
    <property type="protein sequence ID" value="GAI96472.1"/>
    <property type="molecule type" value="Genomic_DNA"/>
</dbReference>
<sequence>MGVIIGTMMKIIPNQSINMPKLKQMNITTAKEAHRPPGVARMKLSTTFPPPKPRNTPVNM</sequence>
<gene>
    <name evidence="2" type="ORF">S12H4_38969</name>
</gene>
<accession>X1STW0</accession>
<evidence type="ECO:0000256" key="1">
    <source>
        <dbReference type="SAM" id="MobiDB-lite"/>
    </source>
</evidence>
<feature type="region of interest" description="Disordered" evidence="1">
    <location>
        <begin position="41"/>
        <end position="60"/>
    </location>
</feature>
<name>X1STW0_9ZZZZ</name>
<evidence type="ECO:0000313" key="2">
    <source>
        <dbReference type="EMBL" id="GAI96472.1"/>
    </source>
</evidence>
<organism evidence="2">
    <name type="scientific">marine sediment metagenome</name>
    <dbReference type="NCBI Taxonomy" id="412755"/>
    <lineage>
        <taxon>unclassified sequences</taxon>
        <taxon>metagenomes</taxon>
        <taxon>ecological metagenomes</taxon>
    </lineage>
</organism>
<dbReference type="AlphaFoldDB" id="X1STW0"/>
<reference evidence="2" key="1">
    <citation type="journal article" date="2014" name="Front. Microbiol.">
        <title>High frequency of phylogenetically diverse reductive dehalogenase-homologous genes in deep subseafloor sedimentary metagenomes.</title>
        <authorList>
            <person name="Kawai M."/>
            <person name="Futagami T."/>
            <person name="Toyoda A."/>
            <person name="Takaki Y."/>
            <person name="Nishi S."/>
            <person name="Hori S."/>
            <person name="Arai W."/>
            <person name="Tsubouchi T."/>
            <person name="Morono Y."/>
            <person name="Uchiyama I."/>
            <person name="Ito T."/>
            <person name="Fujiyama A."/>
            <person name="Inagaki F."/>
            <person name="Takami H."/>
        </authorList>
    </citation>
    <scope>NUCLEOTIDE SEQUENCE</scope>
    <source>
        <strain evidence="2">Expedition CK06-06</strain>
    </source>
</reference>